<sequence length="207" mass="22327">MNLKTIVLSLCVASSISVTRAESKFTPSENKHDIRLSVSDGTPLTITEIFGGALSDGLLGSKRTDEKMIGVFELGYRYNINRFRVGGDLGFALQKDKLTLSGQNTPAVQERKLNFMILPTAEFIYFKRNLVELYGSAAAGVNLCRESEKALNDEGKEAASKNAPLSTTFAYQINPIAVRVGNDRIGGFVEAGFGTKGFVTAGISVGF</sequence>
<reference evidence="1" key="2">
    <citation type="submission" date="2021-04" db="EMBL/GenBank/DDBJ databases">
        <authorList>
            <person name="Gilroy R."/>
        </authorList>
    </citation>
    <scope>NUCLEOTIDE SEQUENCE</scope>
    <source>
        <strain evidence="1">G3-2149</strain>
    </source>
</reference>
<comment type="caution">
    <text evidence="1">The sequence shown here is derived from an EMBL/GenBank/DDBJ whole genome shotgun (WGS) entry which is preliminary data.</text>
</comment>
<proteinExistence type="predicted"/>
<evidence type="ECO:0000313" key="1">
    <source>
        <dbReference type="EMBL" id="MBU3853303.1"/>
    </source>
</evidence>
<name>A0A9E2L7S2_9BACT</name>
<dbReference type="Proteomes" id="UP000823865">
    <property type="component" value="Unassembled WGS sequence"/>
</dbReference>
<protein>
    <recommendedName>
        <fullName evidence="3">Outer membrane protein beta-barrel domain-containing protein</fullName>
    </recommendedName>
</protein>
<evidence type="ECO:0008006" key="3">
    <source>
        <dbReference type="Google" id="ProtNLM"/>
    </source>
</evidence>
<evidence type="ECO:0000313" key="2">
    <source>
        <dbReference type="Proteomes" id="UP000823865"/>
    </source>
</evidence>
<accession>A0A9E2L7S2</accession>
<reference evidence="1" key="1">
    <citation type="journal article" date="2021" name="PeerJ">
        <title>Extensive microbial diversity within the chicken gut microbiome revealed by metagenomics and culture.</title>
        <authorList>
            <person name="Gilroy R."/>
            <person name="Ravi A."/>
            <person name="Getino M."/>
            <person name="Pursley I."/>
            <person name="Horton D.L."/>
            <person name="Alikhan N.F."/>
            <person name="Baker D."/>
            <person name="Gharbi K."/>
            <person name="Hall N."/>
            <person name="Watson M."/>
            <person name="Adriaenssens E.M."/>
            <person name="Foster-Nyarko E."/>
            <person name="Jarju S."/>
            <person name="Secka A."/>
            <person name="Antonio M."/>
            <person name="Oren A."/>
            <person name="Chaudhuri R.R."/>
            <person name="La Ragione R."/>
            <person name="Hildebrand F."/>
            <person name="Pallen M.J."/>
        </authorList>
    </citation>
    <scope>NUCLEOTIDE SEQUENCE</scope>
    <source>
        <strain evidence="1">G3-2149</strain>
    </source>
</reference>
<dbReference type="EMBL" id="JAHLFU010000117">
    <property type="protein sequence ID" value="MBU3853303.1"/>
    <property type="molecule type" value="Genomic_DNA"/>
</dbReference>
<gene>
    <name evidence="1" type="ORF">H9789_05705</name>
</gene>
<dbReference type="AlphaFoldDB" id="A0A9E2L7S2"/>
<organism evidence="1 2">
    <name type="scientific">Candidatus Paraprevotella stercoravium</name>
    <dbReference type="NCBI Taxonomy" id="2838725"/>
    <lineage>
        <taxon>Bacteria</taxon>
        <taxon>Pseudomonadati</taxon>
        <taxon>Bacteroidota</taxon>
        <taxon>Bacteroidia</taxon>
        <taxon>Bacteroidales</taxon>
        <taxon>Prevotellaceae</taxon>
        <taxon>Paraprevotella</taxon>
    </lineage>
</organism>